<organism evidence="1">
    <name type="scientific">mine drainage metagenome</name>
    <dbReference type="NCBI Taxonomy" id="410659"/>
    <lineage>
        <taxon>unclassified sequences</taxon>
        <taxon>metagenomes</taxon>
        <taxon>ecological metagenomes</taxon>
    </lineage>
</organism>
<proteinExistence type="predicted"/>
<evidence type="ECO:0000313" key="1">
    <source>
        <dbReference type="EMBL" id="OIQ68956.1"/>
    </source>
</evidence>
<gene>
    <name evidence="1" type="ORF">GALL_494460</name>
</gene>
<sequence>MRDALIEIAIQIDFLEPGQTGPQPVPQLAYALIFRSQFQAGDAECFTHADDLVDRQGAGAKAALVAASMHLRFQAHSWLAAHIQGADAFWSVGFVRGKTHQINRQLGQVDLHLASGLRGVDMEHDAFVAADIANGFNVLNHADLVIDQHHRGEDGIRADRRLKRFKVDQAVFEWREISRAETLALQFPYRIQHGLVLGFDRDQVFSTTGVKVSRALDGKVVGFCRATRPDDFLGVTVDQCGHLLTRSLDTFLRVPTECMGATGRITEKLGKVRNHLLGHTRINRCSR</sequence>
<reference evidence="1" key="1">
    <citation type="submission" date="2016-10" db="EMBL/GenBank/DDBJ databases">
        <title>Sequence of Gallionella enrichment culture.</title>
        <authorList>
            <person name="Poehlein A."/>
            <person name="Muehling M."/>
            <person name="Daniel R."/>
        </authorList>
    </citation>
    <scope>NUCLEOTIDE SEQUENCE</scope>
</reference>
<name>A0A1J5PMY7_9ZZZZ</name>
<comment type="caution">
    <text evidence="1">The sequence shown here is derived from an EMBL/GenBank/DDBJ whole genome shotgun (WGS) entry which is preliminary data.</text>
</comment>
<accession>A0A1J5PMY7</accession>
<dbReference type="AlphaFoldDB" id="A0A1J5PMY7"/>
<dbReference type="EMBL" id="MLJW01005000">
    <property type="protein sequence ID" value="OIQ68956.1"/>
    <property type="molecule type" value="Genomic_DNA"/>
</dbReference>
<protein>
    <submittedName>
        <fullName evidence="1">Uncharacterized protein</fullName>
    </submittedName>
</protein>